<evidence type="ECO:0000313" key="6">
    <source>
        <dbReference type="EMBL" id="MBO1752715.1"/>
    </source>
</evidence>
<dbReference type="Pfam" id="PF00440">
    <property type="entry name" value="TetR_N"/>
    <property type="match status" value="1"/>
</dbReference>
<dbReference type="PANTHER" id="PTHR30055:SF234">
    <property type="entry name" value="HTH-TYPE TRANSCRIPTIONAL REGULATOR BETI"/>
    <property type="match status" value="1"/>
</dbReference>
<keyword evidence="3" id="KW-0804">Transcription</keyword>
<evidence type="ECO:0000256" key="2">
    <source>
        <dbReference type="ARBA" id="ARBA00023125"/>
    </source>
</evidence>
<feature type="domain" description="HTH tetR-type" evidence="5">
    <location>
        <begin position="16"/>
        <end position="76"/>
    </location>
</feature>
<feature type="DNA-binding region" description="H-T-H motif" evidence="4">
    <location>
        <begin position="39"/>
        <end position="58"/>
    </location>
</feature>
<dbReference type="InterPro" id="IPR009057">
    <property type="entry name" value="Homeodomain-like_sf"/>
</dbReference>
<evidence type="ECO:0000313" key="7">
    <source>
        <dbReference type="Proteomes" id="UP000664209"/>
    </source>
</evidence>
<dbReference type="SUPFAM" id="SSF46689">
    <property type="entry name" value="Homeodomain-like"/>
    <property type="match status" value="1"/>
</dbReference>
<dbReference type="InterPro" id="IPR050109">
    <property type="entry name" value="HTH-type_TetR-like_transc_reg"/>
</dbReference>
<sequence>MPAIHPITDRRAALKERHRRAIVAAAAVLLEETGGLNFTIEDLAVRADVSRRTVFNHFASLGDVLAAVFDDVMAELVDCYTAQPPPEDAAQRSASVDEAFDELAAAVRATDLVPSMSYLTRSLGDKDQSPWVDGVLLRVLEDGGLRLAAAMRERRPGVDALEIDLLVNTVLHGVLVVHRHWYEATAAADDDASRAVWSSLVDRFLARLRSGYAREHDPGDPTSA</sequence>
<protein>
    <submittedName>
        <fullName evidence="6">TetR/AcrR family transcriptional regulator</fullName>
    </submittedName>
</protein>
<organism evidence="6 7">
    <name type="scientific">Actinotalea soli</name>
    <dbReference type="NCBI Taxonomy" id="2819234"/>
    <lineage>
        <taxon>Bacteria</taxon>
        <taxon>Bacillati</taxon>
        <taxon>Actinomycetota</taxon>
        <taxon>Actinomycetes</taxon>
        <taxon>Micrococcales</taxon>
        <taxon>Cellulomonadaceae</taxon>
        <taxon>Actinotalea</taxon>
    </lineage>
</organism>
<accession>A0A939LU51</accession>
<dbReference type="AlphaFoldDB" id="A0A939LU51"/>
<dbReference type="RefSeq" id="WP_208056398.1">
    <property type="nucleotide sequence ID" value="NZ_JAGEMK010000007.1"/>
</dbReference>
<name>A0A939LU51_9CELL</name>
<reference evidence="6" key="1">
    <citation type="submission" date="2021-03" db="EMBL/GenBank/DDBJ databases">
        <title>Actinotalea soli sp. nov., isolated from soil.</title>
        <authorList>
            <person name="Ping W."/>
            <person name="Zhang J."/>
        </authorList>
    </citation>
    <scope>NUCLEOTIDE SEQUENCE</scope>
    <source>
        <strain evidence="6">BY-33</strain>
    </source>
</reference>
<keyword evidence="2 4" id="KW-0238">DNA-binding</keyword>
<dbReference type="Proteomes" id="UP000664209">
    <property type="component" value="Unassembled WGS sequence"/>
</dbReference>
<evidence type="ECO:0000256" key="4">
    <source>
        <dbReference type="PROSITE-ProRule" id="PRU00335"/>
    </source>
</evidence>
<dbReference type="PANTHER" id="PTHR30055">
    <property type="entry name" value="HTH-TYPE TRANSCRIPTIONAL REGULATOR RUTR"/>
    <property type="match status" value="1"/>
</dbReference>
<evidence type="ECO:0000259" key="5">
    <source>
        <dbReference type="PROSITE" id="PS50977"/>
    </source>
</evidence>
<keyword evidence="1" id="KW-0805">Transcription regulation</keyword>
<dbReference type="InterPro" id="IPR001647">
    <property type="entry name" value="HTH_TetR"/>
</dbReference>
<proteinExistence type="predicted"/>
<dbReference type="EMBL" id="JAGEMK010000007">
    <property type="protein sequence ID" value="MBO1752715.1"/>
    <property type="molecule type" value="Genomic_DNA"/>
</dbReference>
<evidence type="ECO:0000256" key="3">
    <source>
        <dbReference type="ARBA" id="ARBA00023163"/>
    </source>
</evidence>
<dbReference type="GO" id="GO:0003700">
    <property type="term" value="F:DNA-binding transcription factor activity"/>
    <property type="evidence" value="ECO:0007669"/>
    <property type="project" value="TreeGrafter"/>
</dbReference>
<evidence type="ECO:0000256" key="1">
    <source>
        <dbReference type="ARBA" id="ARBA00023015"/>
    </source>
</evidence>
<dbReference type="Gene3D" id="1.10.357.10">
    <property type="entry name" value="Tetracycline Repressor, domain 2"/>
    <property type="match status" value="1"/>
</dbReference>
<keyword evidence="7" id="KW-1185">Reference proteome</keyword>
<dbReference type="GO" id="GO:0000976">
    <property type="term" value="F:transcription cis-regulatory region binding"/>
    <property type="evidence" value="ECO:0007669"/>
    <property type="project" value="TreeGrafter"/>
</dbReference>
<comment type="caution">
    <text evidence="6">The sequence shown here is derived from an EMBL/GenBank/DDBJ whole genome shotgun (WGS) entry which is preliminary data.</text>
</comment>
<dbReference type="PROSITE" id="PS50977">
    <property type="entry name" value="HTH_TETR_2"/>
    <property type="match status" value="1"/>
</dbReference>
<gene>
    <name evidence="6" type="ORF">J4G33_12950</name>
</gene>